<dbReference type="Proteomes" id="UP000029665">
    <property type="component" value="Unassembled WGS sequence"/>
</dbReference>
<evidence type="ECO:0000313" key="13">
    <source>
        <dbReference type="EMBL" id="CDO74037.1"/>
    </source>
</evidence>
<evidence type="ECO:0000256" key="2">
    <source>
        <dbReference type="ARBA" id="ARBA00004653"/>
    </source>
</evidence>
<comment type="subcellular location">
    <subcellularLocation>
        <location evidence="2">Golgi apparatus membrane</location>
        <topology evidence="2">Multi-pass membrane protein</topology>
    </subcellularLocation>
</comment>
<evidence type="ECO:0000256" key="11">
    <source>
        <dbReference type="SAM" id="Phobius"/>
    </source>
</evidence>
<feature type="transmembrane region" description="Helical" evidence="11">
    <location>
        <begin position="357"/>
        <end position="376"/>
    </location>
</feature>
<dbReference type="HOGENOM" id="CLU_036940_0_0_1"/>
<comment type="caution">
    <text evidence="13">The sequence shown here is derived from an EMBL/GenBank/DDBJ whole genome shotgun (WGS) entry which is preliminary data.</text>
</comment>
<evidence type="ECO:0000256" key="10">
    <source>
        <dbReference type="SAM" id="MobiDB-lite"/>
    </source>
</evidence>
<feature type="region of interest" description="Disordered" evidence="10">
    <location>
        <begin position="451"/>
        <end position="485"/>
    </location>
</feature>
<dbReference type="Pfam" id="PF09335">
    <property type="entry name" value="VTT_dom"/>
    <property type="match status" value="1"/>
</dbReference>
<dbReference type="InterPro" id="IPR051076">
    <property type="entry name" value="Golgi_membrane_TVP38/TMEM64"/>
</dbReference>
<comment type="similarity">
    <text evidence="3">Belongs to the TVP38/TMEM64 family.</text>
</comment>
<feature type="compositionally biased region" description="Polar residues" evidence="10">
    <location>
        <begin position="79"/>
        <end position="89"/>
    </location>
</feature>
<keyword evidence="7 11" id="KW-1133">Transmembrane helix</keyword>
<dbReference type="PANTHER" id="PTHR47549">
    <property type="entry name" value="GOLGI APPARATUS MEMBRANE PROTEIN TVP38-RELATED"/>
    <property type="match status" value="1"/>
</dbReference>
<dbReference type="PANTHER" id="PTHR47549:SF3">
    <property type="entry name" value="GOLGI APPARATUS MEMBRANE PROTEIN TVP38"/>
    <property type="match status" value="1"/>
</dbReference>
<name>A0A060SHQ0_PYCCI</name>
<sequence length="485" mass="52257">MPNRLGQPSRVPHTHLAQAATSTSSSPSQAFRQPPTLPHRFAHLQEVYDEKAGLSQPEDQSKSPAGLTSDMASLPGPSFSRSQAPSPVSSIPPWIRSQRPPHSRPSPLQPPFSPAPCPIASSWASPSSLHSSSPYTRPRGLRIANLIKPWIPIILYISTTLGFLAAVSFWKVEVFQGLDKLSRWLQSDTYLGYAVIFALIFITTFPPIPLYSTLIILSGYTFGPWTGAIISYWASLAGALVVFTVSRTFFRASISRWLSCTVTIKRVVRAIENNPKLLFLIRLAPYPYNVMNCLLAASPSLTLRTYTMCTALSLLKLIIHTSIGSSIHSFASYHVSQSSDAASATGEDDQGSTLSHYSTAAGIVLCLAIFVYLSYITRKAVDEELQDEDALDARYSEERVAFLANEDPASLDVEEAMVEARLRAPIAIRSVSMPPHTESATVVGANPNIADAAAPAGTGAGSNSRGLGNATECGDADSTESDSDA</sequence>
<evidence type="ECO:0000256" key="7">
    <source>
        <dbReference type="ARBA" id="ARBA00022989"/>
    </source>
</evidence>
<dbReference type="AlphaFoldDB" id="A0A060SHQ0"/>
<dbReference type="OMA" id="HMTEAPL"/>
<evidence type="ECO:0000256" key="8">
    <source>
        <dbReference type="ARBA" id="ARBA00023034"/>
    </source>
</evidence>
<gene>
    <name evidence="13" type="ORF">BN946_scf185043.g87</name>
</gene>
<keyword evidence="6 11" id="KW-0812">Transmembrane</keyword>
<feature type="domain" description="VTT" evidence="12">
    <location>
        <begin position="209"/>
        <end position="325"/>
    </location>
</feature>
<dbReference type="InterPro" id="IPR032816">
    <property type="entry name" value="VTT_dom"/>
</dbReference>
<evidence type="ECO:0000256" key="3">
    <source>
        <dbReference type="ARBA" id="ARBA00008640"/>
    </source>
</evidence>
<dbReference type="STRING" id="5643.A0A060SHQ0"/>
<feature type="transmembrane region" description="Helical" evidence="11">
    <location>
        <begin position="149"/>
        <end position="170"/>
    </location>
</feature>
<accession>A0A060SHQ0</accession>
<dbReference type="GO" id="GO:0000022">
    <property type="term" value="P:mitotic spindle elongation"/>
    <property type="evidence" value="ECO:0007669"/>
    <property type="project" value="TreeGrafter"/>
</dbReference>
<feature type="transmembrane region" description="Helical" evidence="11">
    <location>
        <begin position="229"/>
        <end position="250"/>
    </location>
</feature>
<dbReference type="OrthoDB" id="166803at2759"/>
<proteinExistence type="inferred from homology"/>
<evidence type="ECO:0000259" key="12">
    <source>
        <dbReference type="Pfam" id="PF09335"/>
    </source>
</evidence>
<feature type="compositionally biased region" description="Acidic residues" evidence="10">
    <location>
        <begin position="474"/>
        <end position="485"/>
    </location>
</feature>
<organism evidence="13 14">
    <name type="scientific">Pycnoporus cinnabarinus</name>
    <name type="common">Cinnabar-red polypore</name>
    <name type="synonym">Trametes cinnabarina</name>
    <dbReference type="NCBI Taxonomy" id="5643"/>
    <lineage>
        <taxon>Eukaryota</taxon>
        <taxon>Fungi</taxon>
        <taxon>Dikarya</taxon>
        <taxon>Basidiomycota</taxon>
        <taxon>Agaricomycotina</taxon>
        <taxon>Agaricomycetes</taxon>
        <taxon>Polyporales</taxon>
        <taxon>Polyporaceae</taxon>
        <taxon>Trametes</taxon>
    </lineage>
</organism>
<evidence type="ECO:0000256" key="9">
    <source>
        <dbReference type="ARBA" id="ARBA00023136"/>
    </source>
</evidence>
<protein>
    <recommendedName>
        <fullName evidence="4">Golgi apparatus membrane protein TVP38</fullName>
    </recommendedName>
    <alternativeName>
        <fullName evidence="5">Golgi apparatus membrane protein tvp38</fullName>
    </alternativeName>
</protein>
<feature type="compositionally biased region" description="Low complexity" evidence="10">
    <location>
        <begin position="17"/>
        <end position="30"/>
    </location>
</feature>
<feature type="transmembrane region" description="Helical" evidence="11">
    <location>
        <begin position="190"/>
        <end position="217"/>
    </location>
</feature>
<reference evidence="13" key="1">
    <citation type="submission" date="2014-01" db="EMBL/GenBank/DDBJ databases">
        <title>The genome of the white-rot fungus Pycnoporus cinnabarinus: a basidiomycete model with a versatile arsenal for lignocellulosic biomass breakdown.</title>
        <authorList>
            <person name="Levasseur A."/>
            <person name="Lomascolo A."/>
            <person name="Ruiz-Duenas F.J."/>
            <person name="Uzan E."/>
            <person name="Piumi F."/>
            <person name="Kues U."/>
            <person name="Ram A.F.J."/>
            <person name="Murat C."/>
            <person name="Haon M."/>
            <person name="Benoit I."/>
            <person name="Arfi Y."/>
            <person name="Chevret D."/>
            <person name="Drula E."/>
            <person name="Kwon M.J."/>
            <person name="Gouret P."/>
            <person name="Lesage-Meessen L."/>
            <person name="Lombard V."/>
            <person name="Mariette J."/>
            <person name="Noirot C."/>
            <person name="Park J."/>
            <person name="Patyshakuliyeva A."/>
            <person name="Wieneger R.A.B."/>
            <person name="Wosten H.A.B."/>
            <person name="Martin F."/>
            <person name="Coutinho P.M."/>
            <person name="de Vries R."/>
            <person name="Martinez A.T."/>
            <person name="Klopp C."/>
            <person name="Pontarotti P."/>
            <person name="Henrissat B."/>
            <person name="Record E."/>
        </authorList>
    </citation>
    <scope>NUCLEOTIDE SEQUENCE [LARGE SCALE GENOMIC DNA]</scope>
    <source>
        <strain evidence="13">BRFM137</strain>
    </source>
</reference>
<evidence type="ECO:0000256" key="1">
    <source>
        <dbReference type="ARBA" id="ARBA00002978"/>
    </source>
</evidence>
<evidence type="ECO:0000313" key="14">
    <source>
        <dbReference type="Proteomes" id="UP000029665"/>
    </source>
</evidence>
<evidence type="ECO:0000256" key="5">
    <source>
        <dbReference type="ARBA" id="ARBA00020673"/>
    </source>
</evidence>
<dbReference type="EMBL" id="CCBP010000125">
    <property type="protein sequence ID" value="CDO74037.1"/>
    <property type="molecule type" value="Genomic_DNA"/>
</dbReference>
<evidence type="ECO:0000256" key="4">
    <source>
        <dbReference type="ARBA" id="ARBA00013533"/>
    </source>
</evidence>
<evidence type="ECO:0000256" key="6">
    <source>
        <dbReference type="ARBA" id="ARBA00022692"/>
    </source>
</evidence>
<feature type="region of interest" description="Disordered" evidence="10">
    <location>
        <begin position="1"/>
        <end position="111"/>
    </location>
</feature>
<comment type="function">
    <text evidence="1">Golgi membrane protein involved in vesicular trafficking and spindle migration.</text>
</comment>
<keyword evidence="14" id="KW-1185">Reference proteome</keyword>
<keyword evidence="8" id="KW-0333">Golgi apparatus</keyword>
<dbReference type="GO" id="GO:0016192">
    <property type="term" value="P:vesicle-mediated transport"/>
    <property type="evidence" value="ECO:0007669"/>
    <property type="project" value="TreeGrafter"/>
</dbReference>
<dbReference type="GO" id="GO:0000139">
    <property type="term" value="C:Golgi membrane"/>
    <property type="evidence" value="ECO:0007669"/>
    <property type="project" value="UniProtKB-SubCell"/>
</dbReference>
<keyword evidence="9 11" id="KW-0472">Membrane</keyword>